<evidence type="ECO:0000313" key="3">
    <source>
        <dbReference type="EMBL" id="MCG2576546.1"/>
    </source>
</evidence>
<dbReference type="RefSeq" id="WP_275708595.1">
    <property type="nucleotide sequence ID" value="NZ_JAKLTN010000001.1"/>
</dbReference>
<dbReference type="Proteomes" id="UP001165384">
    <property type="component" value="Unassembled WGS sequence"/>
</dbReference>
<evidence type="ECO:0000256" key="2">
    <source>
        <dbReference type="SAM" id="SignalP"/>
    </source>
</evidence>
<keyword evidence="4" id="KW-1185">Reference proteome</keyword>
<dbReference type="InterPro" id="IPR011250">
    <property type="entry name" value="OMP/PagP_B-barrel"/>
</dbReference>
<keyword evidence="2" id="KW-0732">Signal</keyword>
<dbReference type="EMBL" id="JAKLTN010000001">
    <property type="protein sequence ID" value="MCG2576546.1"/>
    <property type="molecule type" value="Genomic_DNA"/>
</dbReference>
<dbReference type="PANTHER" id="PTHR36920:SF1">
    <property type="entry name" value="OUTER MEMBRANE PROTEIN W"/>
    <property type="match status" value="1"/>
</dbReference>
<feature type="signal peptide" evidence="2">
    <location>
        <begin position="1"/>
        <end position="23"/>
    </location>
</feature>
<dbReference type="Gene3D" id="2.40.160.20">
    <property type="match status" value="1"/>
</dbReference>
<dbReference type="Pfam" id="PF03922">
    <property type="entry name" value="OmpW"/>
    <property type="match status" value="1"/>
</dbReference>
<comment type="subcellular location">
    <subcellularLocation>
        <location evidence="1">Cell outer membrane</location>
    </subcellularLocation>
</comment>
<name>A0ABS9K0A3_9RHOO</name>
<accession>A0ABS9K0A3</accession>
<proteinExistence type="predicted"/>
<dbReference type="InterPro" id="IPR005618">
    <property type="entry name" value="OMPW"/>
</dbReference>
<gene>
    <name evidence="3" type="ORF">LZ012_06000</name>
</gene>
<dbReference type="PANTHER" id="PTHR36920">
    <property type="match status" value="1"/>
</dbReference>
<reference evidence="3" key="1">
    <citation type="submission" date="2022-01" db="EMBL/GenBank/DDBJ databases">
        <authorList>
            <person name="Jo J.-H."/>
            <person name="Im W.-T."/>
        </authorList>
    </citation>
    <scope>NUCLEOTIDE SEQUENCE</scope>
    <source>
        <strain evidence="3">XY25</strain>
    </source>
</reference>
<sequence length="205" mass="22223">MSKKILVAALVATGVLSAPVVKADEGSFMVRARAVYIDFKNGQKDGLDRTVGAKVEADNLWIPEIDLSYFFTKNLAAELVLTYPQEVDIKIAGVKQGTIKALPPSLLLQYHFTELGAFKPYVGAGVNYTFFYNTNNILGGVASVERSSWGLAGQVGFDYMFTKNIGLNVDVKYIKMDTDVYAGGSKLGNLNLSPVTAGVGVTYRF</sequence>
<evidence type="ECO:0000256" key="1">
    <source>
        <dbReference type="ARBA" id="ARBA00004442"/>
    </source>
</evidence>
<dbReference type="SUPFAM" id="SSF56925">
    <property type="entry name" value="OMPA-like"/>
    <property type="match status" value="1"/>
</dbReference>
<organism evidence="3 4">
    <name type="scientific">Dechloromonas hankyongensis</name>
    <dbReference type="NCBI Taxonomy" id="2908002"/>
    <lineage>
        <taxon>Bacteria</taxon>
        <taxon>Pseudomonadati</taxon>
        <taxon>Pseudomonadota</taxon>
        <taxon>Betaproteobacteria</taxon>
        <taxon>Rhodocyclales</taxon>
        <taxon>Azonexaceae</taxon>
        <taxon>Dechloromonas</taxon>
    </lineage>
</organism>
<feature type="chain" id="PRO_5046938893" evidence="2">
    <location>
        <begin position="24"/>
        <end position="205"/>
    </location>
</feature>
<protein>
    <submittedName>
        <fullName evidence="3">Outer membrane beta-barrel protein</fullName>
    </submittedName>
</protein>
<comment type="caution">
    <text evidence="3">The sequence shown here is derived from an EMBL/GenBank/DDBJ whole genome shotgun (WGS) entry which is preliminary data.</text>
</comment>
<evidence type="ECO:0000313" key="4">
    <source>
        <dbReference type="Proteomes" id="UP001165384"/>
    </source>
</evidence>